<dbReference type="AlphaFoldDB" id="A0A7S8RI79"/>
<evidence type="ECO:0000256" key="1">
    <source>
        <dbReference type="SAM" id="Phobius"/>
    </source>
</evidence>
<reference evidence="2 3" key="1">
    <citation type="submission" date="2020-11" db="EMBL/GenBank/DDBJ databases">
        <title>Amino acid is mineralized and recycled by bacteria in oceanic microbiome.</title>
        <authorList>
            <person name="Zheng L.Y."/>
        </authorList>
    </citation>
    <scope>NUCLEOTIDE SEQUENCE [LARGE SCALE GENOMIC DNA]</scope>
    <source>
        <strain evidence="2 3">A32-1</strain>
    </source>
</reference>
<feature type="transmembrane region" description="Helical" evidence="1">
    <location>
        <begin position="20"/>
        <end position="45"/>
    </location>
</feature>
<keyword evidence="1" id="KW-0472">Membrane</keyword>
<dbReference type="RefSeq" id="WP_195693125.1">
    <property type="nucleotide sequence ID" value="NZ_CP064760.1"/>
</dbReference>
<name>A0A7S8RI79_9MICO</name>
<dbReference type="KEGG" id="msf:IT882_03105"/>
<proteinExistence type="predicted"/>
<sequence>MNDTARAASANSASQRRTPWWVWTLAGVGAAGVVAFLVVIGLVVVPPALANLRTQVASAQDPLVIGSEAASVVIAVPDGWLITHPDDAHTLIATPDRGMIVDVTPAAGDPSAAAAAAGVASPLVETLASGLTVAHGPPVPAADEDAANVPALVAAVGPVAGGSVVFTASSDDLDRYRPALASLLEGVRP</sequence>
<evidence type="ECO:0000313" key="3">
    <source>
        <dbReference type="Proteomes" id="UP000594480"/>
    </source>
</evidence>
<dbReference type="Proteomes" id="UP000594480">
    <property type="component" value="Chromosome"/>
</dbReference>
<keyword evidence="1" id="KW-1133">Transmembrane helix</keyword>
<evidence type="ECO:0000313" key="2">
    <source>
        <dbReference type="EMBL" id="QPE05106.1"/>
    </source>
</evidence>
<accession>A0A7S8RI79</accession>
<protein>
    <submittedName>
        <fullName evidence="2">Uncharacterized protein</fullName>
    </submittedName>
</protein>
<keyword evidence="1" id="KW-0812">Transmembrane</keyword>
<dbReference type="EMBL" id="CP064760">
    <property type="protein sequence ID" value="QPE05106.1"/>
    <property type="molecule type" value="Genomic_DNA"/>
</dbReference>
<gene>
    <name evidence="2" type="ORF">IT882_03105</name>
</gene>
<keyword evidence="3" id="KW-1185">Reference proteome</keyword>
<organism evidence="2 3">
    <name type="scientific">Microbacterium schleiferi</name>
    <dbReference type="NCBI Taxonomy" id="69362"/>
    <lineage>
        <taxon>Bacteria</taxon>
        <taxon>Bacillati</taxon>
        <taxon>Actinomycetota</taxon>
        <taxon>Actinomycetes</taxon>
        <taxon>Micrococcales</taxon>
        <taxon>Microbacteriaceae</taxon>
        <taxon>Microbacterium</taxon>
    </lineage>
</organism>